<dbReference type="PANTHER" id="PTHR34298">
    <property type="entry name" value="SEGREGATION AND CONDENSATION PROTEIN B"/>
    <property type="match status" value="1"/>
</dbReference>
<dbReference type="EMBL" id="DSZY01000012">
    <property type="protein sequence ID" value="HGU40002.1"/>
    <property type="molecule type" value="Genomic_DNA"/>
</dbReference>
<dbReference type="InterPro" id="IPR036388">
    <property type="entry name" value="WH-like_DNA-bd_sf"/>
</dbReference>
<name>A0A7C4GKV0_9BACT</name>
<gene>
    <name evidence="6" type="ORF">ENT77_02225</name>
</gene>
<feature type="region of interest" description="Disordered" evidence="5">
    <location>
        <begin position="187"/>
        <end position="211"/>
    </location>
</feature>
<dbReference type="InterPro" id="IPR005234">
    <property type="entry name" value="ScpB_csome_segregation"/>
</dbReference>
<dbReference type="Pfam" id="PF04079">
    <property type="entry name" value="SMC_ScpB"/>
    <property type="match status" value="1"/>
</dbReference>
<protein>
    <submittedName>
        <fullName evidence="6">SMC-Scp complex subunit ScpB</fullName>
    </submittedName>
</protein>
<keyword evidence="2" id="KW-0132">Cell division</keyword>
<keyword evidence="1" id="KW-0963">Cytoplasm</keyword>
<dbReference type="PANTHER" id="PTHR34298:SF2">
    <property type="entry name" value="SEGREGATION AND CONDENSATION PROTEIN B"/>
    <property type="match status" value="1"/>
</dbReference>
<keyword evidence="3" id="KW-0159">Chromosome partition</keyword>
<evidence type="ECO:0000256" key="1">
    <source>
        <dbReference type="ARBA" id="ARBA00022490"/>
    </source>
</evidence>
<evidence type="ECO:0000313" key="6">
    <source>
        <dbReference type="EMBL" id="HGU40002.1"/>
    </source>
</evidence>
<proteinExistence type="predicted"/>
<evidence type="ECO:0000256" key="3">
    <source>
        <dbReference type="ARBA" id="ARBA00022829"/>
    </source>
</evidence>
<evidence type="ECO:0000256" key="5">
    <source>
        <dbReference type="SAM" id="MobiDB-lite"/>
    </source>
</evidence>
<dbReference type="GO" id="GO:0051304">
    <property type="term" value="P:chromosome separation"/>
    <property type="evidence" value="ECO:0007669"/>
    <property type="project" value="InterPro"/>
</dbReference>
<dbReference type="AlphaFoldDB" id="A0A7C4GKV0"/>
<dbReference type="SUPFAM" id="SSF46785">
    <property type="entry name" value="Winged helix' DNA-binding domain"/>
    <property type="match status" value="2"/>
</dbReference>
<reference evidence="6" key="1">
    <citation type="journal article" date="2020" name="mSystems">
        <title>Genome- and Community-Level Interaction Insights into Carbon Utilization and Element Cycling Functions of Hydrothermarchaeota in Hydrothermal Sediment.</title>
        <authorList>
            <person name="Zhou Z."/>
            <person name="Liu Y."/>
            <person name="Xu W."/>
            <person name="Pan J."/>
            <person name="Luo Z.H."/>
            <person name="Li M."/>
        </authorList>
    </citation>
    <scope>NUCLEOTIDE SEQUENCE [LARGE SCALE GENOMIC DNA]</scope>
    <source>
        <strain evidence="6">SpSt-609</strain>
    </source>
</reference>
<comment type="caution">
    <text evidence="6">The sequence shown here is derived from an EMBL/GenBank/DDBJ whole genome shotgun (WGS) entry which is preliminary data.</text>
</comment>
<organism evidence="6">
    <name type="scientific">Fervidobacterium thailandense</name>
    <dbReference type="NCBI Taxonomy" id="1008305"/>
    <lineage>
        <taxon>Bacteria</taxon>
        <taxon>Thermotogati</taxon>
        <taxon>Thermotogota</taxon>
        <taxon>Thermotogae</taxon>
        <taxon>Thermotogales</taxon>
        <taxon>Fervidobacteriaceae</taxon>
        <taxon>Fervidobacterium</taxon>
    </lineage>
</organism>
<accession>A0A7C4GKV0</accession>
<keyword evidence="4" id="KW-0131">Cell cycle</keyword>
<feature type="compositionally biased region" description="Polar residues" evidence="5">
    <location>
        <begin position="187"/>
        <end position="205"/>
    </location>
</feature>
<sequence>MPKQPKILNNEPLKRALIEALLFASRGITLEQLAHISGLNEDEARKILDELAEEYKKPSHGVELKEIEGFFRFYTKREFSDWISKVARKRHLDSLTPAQLEIAIFLAVKKGATKAEIDSMRGRDSANLIRQLLSSGVVKRRKVGRGYVYSLTETFKDESMIEELIRQAGGASFEVLLSSAKDNSTTFVESKQPAQAKTVQTQNGSIEEESP</sequence>
<dbReference type="GO" id="GO:0051301">
    <property type="term" value="P:cell division"/>
    <property type="evidence" value="ECO:0007669"/>
    <property type="project" value="UniProtKB-KW"/>
</dbReference>
<dbReference type="Gene3D" id="1.10.10.10">
    <property type="entry name" value="Winged helix-like DNA-binding domain superfamily/Winged helix DNA-binding domain"/>
    <property type="match status" value="2"/>
</dbReference>
<dbReference type="InterPro" id="IPR036390">
    <property type="entry name" value="WH_DNA-bd_sf"/>
</dbReference>
<evidence type="ECO:0000256" key="4">
    <source>
        <dbReference type="ARBA" id="ARBA00023306"/>
    </source>
</evidence>
<evidence type="ECO:0000256" key="2">
    <source>
        <dbReference type="ARBA" id="ARBA00022618"/>
    </source>
</evidence>